<dbReference type="EMBL" id="SMKZ01000002">
    <property type="protein sequence ID" value="TDE15005.1"/>
    <property type="molecule type" value="Genomic_DNA"/>
</dbReference>
<dbReference type="CDD" id="cd23659">
    <property type="entry name" value="USP_At3g01520-like"/>
    <property type="match status" value="1"/>
</dbReference>
<evidence type="ECO:0000256" key="1">
    <source>
        <dbReference type="ARBA" id="ARBA00008791"/>
    </source>
</evidence>
<dbReference type="Gene3D" id="3.40.50.620">
    <property type="entry name" value="HUPs"/>
    <property type="match status" value="2"/>
</dbReference>
<dbReference type="AlphaFoldDB" id="A0A4R5DUV9"/>
<evidence type="ECO:0000313" key="3">
    <source>
        <dbReference type="EMBL" id="TDE15005.1"/>
    </source>
</evidence>
<gene>
    <name evidence="3" type="ORF">E1269_02540</name>
</gene>
<proteinExistence type="inferred from homology"/>
<feature type="domain" description="UspA" evidence="2">
    <location>
        <begin position="151"/>
        <end position="289"/>
    </location>
</feature>
<dbReference type="RefSeq" id="WP_131890742.1">
    <property type="nucleotide sequence ID" value="NZ_SMKZ01000002.1"/>
</dbReference>
<accession>A0A4R5DUV9</accession>
<dbReference type="Proteomes" id="UP000294739">
    <property type="component" value="Unassembled WGS sequence"/>
</dbReference>
<dbReference type="InterPro" id="IPR006016">
    <property type="entry name" value="UspA"/>
</dbReference>
<dbReference type="Pfam" id="PF00582">
    <property type="entry name" value="Usp"/>
    <property type="match status" value="2"/>
</dbReference>
<dbReference type="FunCoup" id="A0A4R5DUV9">
    <property type="interactions" value="2"/>
</dbReference>
<keyword evidence="4" id="KW-1185">Reference proteome</keyword>
<name>A0A4R5DUV9_9ACTN</name>
<dbReference type="OrthoDB" id="3174546at2"/>
<dbReference type="SUPFAM" id="SSF52402">
    <property type="entry name" value="Adenine nucleotide alpha hydrolases-like"/>
    <property type="match status" value="2"/>
</dbReference>
<feature type="domain" description="UspA" evidence="2">
    <location>
        <begin position="1"/>
        <end position="141"/>
    </location>
</feature>
<dbReference type="PANTHER" id="PTHR46268:SF6">
    <property type="entry name" value="UNIVERSAL STRESS PROTEIN UP12"/>
    <property type="match status" value="1"/>
</dbReference>
<dbReference type="InterPro" id="IPR006015">
    <property type="entry name" value="Universal_stress_UspA"/>
</dbReference>
<protein>
    <submittedName>
        <fullName evidence="3">Universal stress protein</fullName>
    </submittedName>
</protein>
<evidence type="ECO:0000313" key="4">
    <source>
        <dbReference type="Proteomes" id="UP000294739"/>
    </source>
</evidence>
<dbReference type="InParanoid" id="A0A4R5DUV9"/>
<comment type="similarity">
    <text evidence="1">Belongs to the universal stress protein A family.</text>
</comment>
<evidence type="ECO:0000259" key="2">
    <source>
        <dbReference type="Pfam" id="PF00582"/>
    </source>
</evidence>
<dbReference type="PANTHER" id="PTHR46268">
    <property type="entry name" value="STRESS RESPONSE PROTEIN NHAX"/>
    <property type="match status" value="1"/>
</dbReference>
<organism evidence="3 4">
    <name type="scientific">Jiangella asiatica</name>
    <dbReference type="NCBI Taxonomy" id="2530372"/>
    <lineage>
        <taxon>Bacteria</taxon>
        <taxon>Bacillati</taxon>
        <taxon>Actinomycetota</taxon>
        <taxon>Actinomycetes</taxon>
        <taxon>Jiangellales</taxon>
        <taxon>Jiangellaceae</taxon>
        <taxon>Jiangella</taxon>
    </lineage>
</organism>
<reference evidence="3 4" key="1">
    <citation type="submission" date="2019-03" db="EMBL/GenBank/DDBJ databases">
        <title>Draft genome sequences of novel Actinobacteria.</title>
        <authorList>
            <person name="Sahin N."/>
            <person name="Ay H."/>
            <person name="Saygin H."/>
        </authorList>
    </citation>
    <scope>NUCLEOTIDE SEQUENCE [LARGE SCALE GENOMIC DNA]</scope>
    <source>
        <strain evidence="3 4">5K138</strain>
    </source>
</reference>
<comment type="caution">
    <text evidence="3">The sequence shown here is derived from an EMBL/GenBank/DDBJ whole genome shotgun (WGS) entry which is preliminary data.</text>
</comment>
<dbReference type="InterPro" id="IPR014729">
    <property type="entry name" value="Rossmann-like_a/b/a_fold"/>
</dbReference>
<dbReference type="PRINTS" id="PR01438">
    <property type="entry name" value="UNVRSLSTRESS"/>
</dbReference>
<sequence length="292" mass="29826">MTTSIAVGVDGSPDSGVALDWAAGEARRRGAALHVVYGLFMPIAAVPFGPAAVLPPSDELRAHAEGLLDQARQRVADTVPGLPVQTFLIAKPPEHAILQVAATATLAVVGTRGIGTLGALTLGSVSARVAVRSHCPTVVVPTAAIPRDDGPIVVGVDGSEHSAAALRFALEEAALRGAEVIAVHTYRLAASLLPELDPDTAARATSAEVDDAVAMVKDAIELARQDTGSPATVVPRVEPGKPADELVEIGTDAALIVVGSRGRGDVRSLLLGSVSRSVLHRAARPVAVVLAR</sequence>